<evidence type="ECO:0000256" key="1">
    <source>
        <dbReference type="ARBA" id="ARBA00022574"/>
    </source>
</evidence>
<keyword evidence="5" id="KW-0175">Coiled coil</keyword>
<evidence type="ECO:0000256" key="5">
    <source>
        <dbReference type="SAM" id="Coils"/>
    </source>
</evidence>
<dbReference type="AlphaFoldDB" id="G0V0Z9"/>
<dbReference type="VEuPathDB" id="TriTrypDB:TcIL3000.11.7560"/>
<dbReference type="PROSITE" id="PS00678">
    <property type="entry name" value="WD_REPEATS_1"/>
    <property type="match status" value="1"/>
</dbReference>
<dbReference type="PANTHER" id="PTHR19878">
    <property type="entry name" value="AUTOPHAGY PROTEIN 16-LIKE"/>
    <property type="match status" value="1"/>
</dbReference>
<feature type="coiled-coil region" evidence="5">
    <location>
        <begin position="29"/>
        <end position="132"/>
    </location>
</feature>
<feature type="compositionally biased region" description="Basic and acidic residues" evidence="6">
    <location>
        <begin position="211"/>
        <end position="228"/>
    </location>
</feature>
<dbReference type="SMART" id="SM00320">
    <property type="entry name" value="WD40"/>
    <property type="match status" value="7"/>
</dbReference>
<feature type="region of interest" description="Disordered" evidence="6">
    <location>
        <begin position="203"/>
        <end position="230"/>
    </location>
</feature>
<gene>
    <name evidence="7" type="ORF">TCIL3000_11_7560</name>
</gene>
<evidence type="ECO:0000256" key="4">
    <source>
        <dbReference type="PROSITE-ProRule" id="PRU00221"/>
    </source>
</evidence>
<feature type="repeat" description="WD" evidence="4">
    <location>
        <begin position="334"/>
        <end position="375"/>
    </location>
</feature>
<dbReference type="EMBL" id="HE575324">
    <property type="protein sequence ID" value="CCC95320.1"/>
    <property type="molecule type" value="Genomic_DNA"/>
</dbReference>
<dbReference type="InterPro" id="IPR001680">
    <property type="entry name" value="WD40_rpt"/>
</dbReference>
<organism evidence="7">
    <name type="scientific">Trypanosoma congolense (strain IL3000)</name>
    <dbReference type="NCBI Taxonomy" id="1068625"/>
    <lineage>
        <taxon>Eukaryota</taxon>
        <taxon>Discoba</taxon>
        <taxon>Euglenozoa</taxon>
        <taxon>Kinetoplastea</taxon>
        <taxon>Metakinetoplastina</taxon>
        <taxon>Trypanosomatida</taxon>
        <taxon>Trypanosomatidae</taxon>
        <taxon>Trypanosoma</taxon>
        <taxon>Nannomonas</taxon>
    </lineage>
</organism>
<accession>G0V0Z9</accession>
<evidence type="ECO:0000256" key="3">
    <source>
        <dbReference type="ARBA" id="ARBA00022980"/>
    </source>
</evidence>
<proteinExistence type="predicted"/>
<keyword evidence="2" id="KW-0677">Repeat</keyword>
<dbReference type="GO" id="GO:0000045">
    <property type="term" value="P:autophagosome assembly"/>
    <property type="evidence" value="ECO:0007669"/>
    <property type="project" value="InterPro"/>
</dbReference>
<dbReference type="SUPFAM" id="SSF50978">
    <property type="entry name" value="WD40 repeat-like"/>
    <property type="match status" value="1"/>
</dbReference>
<reference evidence="7" key="1">
    <citation type="journal article" date="2012" name="Proc. Natl. Acad. Sci. U.S.A.">
        <title>Antigenic diversity is generated by distinct evolutionary mechanisms in African trypanosome species.</title>
        <authorList>
            <person name="Jackson A.P."/>
            <person name="Berry A."/>
            <person name="Aslett M."/>
            <person name="Allison H.C."/>
            <person name="Burton P."/>
            <person name="Vavrova-Anderson J."/>
            <person name="Brown R."/>
            <person name="Browne H."/>
            <person name="Corton N."/>
            <person name="Hauser H."/>
            <person name="Gamble J."/>
            <person name="Gilderthorp R."/>
            <person name="Marcello L."/>
            <person name="McQuillan J."/>
            <person name="Otto T.D."/>
            <person name="Quail M.A."/>
            <person name="Sanders M.J."/>
            <person name="van Tonder A."/>
            <person name="Ginger M.L."/>
            <person name="Field M.C."/>
            <person name="Barry J.D."/>
            <person name="Hertz-Fowler C."/>
            <person name="Berriman M."/>
        </authorList>
    </citation>
    <scope>NUCLEOTIDE SEQUENCE</scope>
    <source>
        <strain evidence="7">IL3000</strain>
    </source>
</reference>
<feature type="repeat" description="WD" evidence="4">
    <location>
        <begin position="293"/>
        <end position="334"/>
    </location>
</feature>
<dbReference type="InterPro" id="IPR045160">
    <property type="entry name" value="ATG16"/>
</dbReference>
<evidence type="ECO:0000256" key="6">
    <source>
        <dbReference type="SAM" id="MobiDB-lite"/>
    </source>
</evidence>
<dbReference type="PROSITE" id="PS50082">
    <property type="entry name" value="WD_REPEATS_2"/>
    <property type="match status" value="2"/>
</dbReference>
<keyword evidence="3" id="KW-0687">Ribonucleoprotein</keyword>
<keyword evidence="3" id="KW-0689">Ribosomal protein</keyword>
<dbReference type="InterPro" id="IPR015943">
    <property type="entry name" value="WD40/YVTN_repeat-like_dom_sf"/>
</dbReference>
<dbReference type="Gene3D" id="1.10.287.1490">
    <property type="match status" value="1"/>
</dbReference>
<protein>
    <submittedName>
        <fullName evidence="7">Uncharacterized protein TCIL3000_11_7560</fullName>
    </submittedName>
</protein>
<name>G0V0Z9_TRYCI</name>
<dbReference type="PANTHER" id="PTHR19878:SF8">
    <property type="entry name" value="AUTOPHAGY-RELATED 16, ISOFORM F"/>
    <property type="match status" value="1"/>
</dbReference>
<dbReference type="InterPro" id="IPR019775">
    <property type="entry name" value="WD40_repeat_CS"/>
</dbReference>
<evidence type="ECO:0000313" key="7">
    <source>
        <dbReference type="EMBL" id="CCC95320.1"/>
    </source>
</evidence>
<dbReference type="InterPro" id="IPR036322">
    <property type="entry name" value="WD40_repeat_dom_sf"/>
</dbReference>
<sequence>MSWVRIIDRQVVHRNASEMEPMEQVFHAHTLAQNQLLRLQQRLQKLTGDNAKLDEQNKELLQQIHTLELTSAGVISRAGREEKLEAKIGELQQQLQESLENEKDYYKNACEVKRLTDENTTLRNEIAQLKDRETQREDVLLMLRSEYAALKQENDTVRPKLNTAMNERDRCVKELISAKEAMACMQEEMMGYMDELNTLRKKAAGGGSVEKTPESRREISHSSQHRDPYSTCTHEASVVDVSRVPSKILCTIQHTHGERPIYALCAAEGGKRIITGGGDRMLRHWGSDNGAVLHSHTSVDVPLCLDSVSNYLIVGCADGAARMWNTQTQRKTELTGHSEKVVAAYLSETAANAYTASSDRTIRLWDARQGVSQRTLINPSACNDLCALESLIFSAHYNGSICVWDVRAPRGGQREIKCVHREGATCVRVCEERSCCVSLGRTGAISVRDTRAVEKELFRVEHNDMGTSTYLARFALSPGGNFCAVGNMCGSVRIVDLVAGRSLNRELRGGHLNGVKGVLWTQVGESVVLATIGDDRRLVLWN</sequence>
<evidence type="ECO:0000256" key="2">
    <source>
        <dbReference type="ARBA" id="ARBA00022737"/>
    </source>
</evidence>
<dbReference type="Pfam" id="PF00400">
    <property type="entry name" value="WD40"/>
    <property type="match status" value="2"/>
</dbReference>
<dbReference type="PROSITE" id="PS50294">
    <property type="entry name" value="WD_REPEATS_REGION"/>
    <property type="match status" value="2"/>
</dbReference>
<keyword evidence="1 4" id="KW-0853">WD repeat</keyword>
<dbReference type="GO" id="GO:0005840">
    <property type="term" value="C:ribosome"/>
    <property type="evidence" value="ECO:0007669"/>
    <property type="project" value="UniProtKB-KW"/>
</dbReference>
<dbReference type="Gene3D" id="2.130.10.10">
    <property type="entry name" value="YVTN repeat-like/Quinoprotein amine dehydrogenase"/>
    <property type="match status" value="2"/>
</dbReference>